<protein>
    <recommendedName>
        <fullName evidence="4">DUF2269 family protein</fullName>
    </recommendedName>
</protein>
<dbReference type="Proteomes" id="UP000177515">
    <property type="component" value="Chromosome 1"/>
</dbReference>
<name>A0ABN4TNS7_9BURK</name>
<keyword evidence="1" id="KW-0472">Membrane</keyword>
<organism evidence="2 3">
    <name type="scientific">Cupriavidus malaysiensis</name>
    <dbReference type="NCBI Taxonomy" id="367825"/>
    <lineage>
        <taxon>Bacteria</taxon>
        <taxon>Pseudomonadati</taxon>
        <taxon>Pseudomonadota</taxon>
        <taxon>Betaproteobacteria</taxon>
        <taxon>Burkholderiales</taxon>
        <taxon>Burkholderiaceae</taxon>
        <taxon>Cupriavidus</taxon>
    </lineage>
</organism>
<feature type="transmembrane region" description="Helical" evidence="1">
    <location>
        <begin position="22"/>
        <end position="43"/>
    </location>
</feature>
<feature type="transmembrane region" description="Helical" evidence="1">
    <location>
        <begin position="103"/>
        <end position="124"/>
    </location>
</feature>
<keyword evidence="1" id="KW-1133">Transmembrane helix</keyword>
<dbReference type="EMBL" id="CP017754">
    <property type="protein sequence ID" value="AOZ06715.1"/>
    <property type="molecule type" value="Genomic_DNA"/>
</dbReference>
<evidence type="ECO:0000256" key="1">
    <source>
        <dbReference type="SAM" id="Phobius"/>
    </source>
</evidence>
<proteinExistence type="predicted"/>
<feature type="transmembrane region" description="Helical" evidence="1">
    <location>
        <begin position="49"/>
        <end position="70"/>
    </location>
</feature>
<evidence type="ECO:0008006" key="4">
    <source>
        <dbReference type="Google" id="ProtNLM"/>
    </source>
</evidence>
<gene>
    <name evidence="2" type="ORF">BKK80_13500</name>
</gene>
<accession>A0ABN4TNS7</accession>
<reference evidence="2 3" key="1">
    <citation type="submission" date="2016-10" db="EMBL/GenBank/DDBJ databases">
        <title>Complete genome sequences of three Cupriavidus strains isolated from various Malaysian environments.</title>
        <authorList>
            <person name="Abdullah A.A.-A."/>
            <person name="Shafie N.A.H."/>
            <person name="Lau N.S."/>
        </authorList>
    </citation>
    <scope>NUCLEOTIDE SEQUENCE [LARGE SCALE GENOMIC DNA]</scope>
    <source>
        <strain evidence="2 3">USMAA1020</strain>
    </source>
</reference>
<sequence>MAVYTAIFGQYWSWKQEFMKHLTLLNGLGLTASATLAGTGLLQGKAGVAGAWIWLFTLGLYAAVLALGMGSQDLRMHRKRQIEALILGDADHPEMQQVLESPWFKWLGFASLAFFLFGAGWLSYALS</sequence>
<keyword evidence="3" id="KW-1185">Reference proteome</keyword>
<evidence type="ECO:0000313" key="2">
    <source>
        <dbReference type="EMBL" id="AOZ06715.1"/>
    </source>
</evidence>
<keyword evidence="1" id="KW-0812">Transmembrane</keyword>
<evidence type="ECO:0000313" key="3">
    <source>
        <dbReference type="Proteomes" id="UP000177515"/>
    </source>
</evidence>